<dbReference type="Proteomes" id="UP000767291">
    <property type="component" value="Unassembled WGS sequence"/>
</dbReference>
<dbReference type="EMBL" id="JAGGJX010000001">
    <property type="protein sequence ID" value="MBP1854685.1"/>
    <property type="molecule type" value="Genomic_DNA"/>
</dbReference>
<proteinExistence type="predicted"/>
<protein>
    <submittedName>
        <fullName evidence="1">Uncharacterized protein</fullName>
    </submittedName>
</protein>
<evidence type="ECO:0000313" key="1">
    <source>
        <dbReference type="EMBL" id="MBP1854685.1"/>
    </source>
</evidence>
<keyword evidence="2" id="KW-1185">Reference proteome</keyword>
<accession>A0ABS4E9R1</accession>
<dbReference type="RefSeq" id="WP_209456160.1">
    <property type="nucleotide sequence ID" value="NZ_JAGGJX010000001.1"/>
</dbReference>
<evidence type="ECO:0000313" key="2">
    <source>
        <dbReference type="Proteomes" id="UP000767291"/>
    </source>
</evidence>
<name>A0ABS4E9R1_9FIRM</name>
<comment type="caution">
    <text evidence="1">The sequence shown here is derived from an EMBL/GenBank/DDBJ whole genome shotgun (WGS) entry which is preliminary data.</text>
</comment>
<reference evidence="1 2" key="1">
    <citation type="submission" date="2021-03" db="EMBL/GenBank/DDBJ databases">
        <title>Genomic Encyclopedia of Type Strains, Phase IV (KMG-IV): sequencing the most valuable type-strain genomes for metagenomic binning, comparative biology and taxonomic classification.</title>
        <authorList>
            <person name="Goeker M."/>
        </authorList>
    </citation>
    <scope>NUCLEOTIDE SEQUENCE [LARGE SCALE GENOMIC DNA]</scope>
    <source>
        <strain evidence="1 2">DSM 1289</strain>
    </source>
</reference>
<sequence>MNKLKGSMMVVDSNINTVEEMLKDNEIRLSEIKRTAVKYCSRDEGKIENQQLVVNDLKSQLKMAKTIRKDLVLTQEREEQKEKSHGNGSIQDLQKLITLIIPQEA</sequence>
<organism evidence="1 2">
    <name type="scientific">Metaclostridioides mangenotii</name>
    <dbReference type="NCBI Taxonomy" id="1540"/>
    <lineage>
        <taxon>Bacteria</taxon>
        <taxon>Bacillati</taxon>
        <taxon>Bacillota</taxon>
        <taxon>Clostridia</taxon>
        <taxon>Peptostreptococcales</taxon>
        <taxon>Peptostreptococcaceae</taxon>
        <taxon>Metaclostridioides</taxon>
    </lineage>
</organism>
<gene>
    <name evidence="1" type="ORF">J2Z43_001075</name>
</gene>